<dbReference type="HOGENOM" id="CLU_940238_0_0_1"/>
<sequence length="296" mass="32437">MSSISPSTSTGAALPSSASLRHREALLKTSILRGDAGMDVTENHDIAEKVIHEGGGVFDTEQKNETAQEDIRLRITEEGREIVEILLPEKMGWSQLRFKNLHDSFKKEAKFRQSSIAFQICLFIFLTENLVTAIGNLAFLTSHDDRAKADQFAIAITSMEVVAAASTFNKNPNEVERDRAFSIGRRGLIGVLVAIVSLLNNDSYAGAITCLGIVFEACYGVLAFQTDVTLDWAISCGLIFKQVFMAISYFAYTDRDLPGRRIYEQTGGAFSALTAVAIFTPFVASIVYGQEVEKGV</sequence>
<evidence type="ECO:0000256" key="1">
    <source>
        <dbReference type="SAM" id="Phobius"/>
    </source>
</evidence>
<feature type="transmembrane region" description="Helical" evidence="1">
    <location>
        <begin position="180"/>
        <end position="199"/>
    </location>
</feature>
<dbReference type="AlphaFoldDB" id="A0A067TFE4"/>
<dbReference type="EMBL" id="KL142376">
    <property type="protein sequence ID" value="KDR77703.1"/>
    <property type="molecule type" value="Genomic_DNA"/>
</dbReference>
<proteinExistence type="predicted"/>
<gene>
    <name evidence="2" type="ORF">GALMADRAFT_209974</name>
</gene>
<keyword evidence="1" id="KW-0472">Membrane</keyword>
<feature type="transmembrane region" description="Helical" evidence="1">
    <location>
        <begin position="232"/>
        <end position="252"/>
    </location>
</feature>
<feature type="transmembrane region" description="Helical" evidence="1">
    <location>
        <begin position="116"/>
        <end position="139"/>
    </location>
</feature>
<organism evidence="2 3">
    <name type="scientific">Galerina marginata (strain CBS 339.88)</name>
    <dbReference type="NCBI Taxonomy" id="685588"/>
    <lineage>
        <taxon>Eukaryota</taxon>
        <taxon>Fungi</taxon>
        <taxon>Dikarya</taxon>
        <taxon>Basidiomycota</taxon>
        <taxon>Agaricomycotina</taxon>
        <taxon>Agaricomycetes</taxon>
        <taxon>Agaricomycetidae</taxon>
        <taxon>Agaricales</taxon>
        <taxon>Agaricineae</taxon>
        <taxon>Strophariaceae</taxon>
        <taxon>Galerina</taxon>
    </lineage>
</organism>
<keyword evidence="1" id="KW-1133">Transmembrane helix</keyword>
<protein>
    <submittedName>
        <fullName evidence="2">Uncharacterized protein</fullName>
    </submittedName>
</protein>
<keyword evidence="3" id="KW-1185">Reference proteome</keyword>
<keyword evidence="1" id="KW-0812">Transmembrane</keyword>
<feature type="transmembrane region" description="Helical" evidence="1">
    <location>
        <begin position="205"/>
        <end position="225"/>
    </location>
</feature>
<dbReference type="Proteomes" id="UP000027222">
    <property type="component" value="Unassembled WGS sequence"/>
</dbReference>
<evidence type="ECO:0000313" key="2">
    <source>
        <dbReference type="EMBL" id="KDR77703.1"/>
    </source>
</evidence>
<accession>A0A067TFE4</accession>
<feature type="transmembrane region" description="Helical" evidence="1">
    <location>
        <begin position="267"/>
        <end position="288"/>
    </location>
</feature>
<evidence type="ECO:0000313" key="3">
    <source>
        <dbReference type="Proteomes" id="UP000027222"/>
    </source>
</evidence>
<reference evidence="3" key="1">
    <citation type="journal article" date="2014" name="Proc. Natl. Acad. Sci. U.S.A.">
        <title>Extensive sampling of basidiomycete genomes demonstrates inadequacy of the white-rot/brown-rot paradigm for wood decay fungi.</title>
        <authorList>
            <person name="Riley R."/>
            <person name="Salamov A.A."/>
            <person name="Brown D.W."/>
            <person name="Nagy L.G."/>
            <person name="Floudas D."/>
            <person name="Held B.W."/>
            <person name="Levasseur A."/>
            <person name="Lombard V."/>
            <person name="Morin E."/>
            <person name="Otillar R."/>
            <person name="Lindquist E.A."/>
            <person name="Sun H."/>
            <person name="LaButti K.M."/>
            <person name="Schmutz J."/>
            <person name="Jabbour D."/>
            <person name="Luo H."/>
            <person name="Baker S.E."/>
            <person name="Pisabarro A.G."/>
            <person name="Walton J.D."/>
            <person name="Blanchette R.A."/>
            <person name="Henrissat B."/>
            <person name="Martin F."/>
            <person name="Cullen D."/>
            <person name="Hibbett D.S."/>
            <person name="Grigoriev I.V."/>
        </authorList>
    </citation>
    <scope>NUCLEOTIDE SEQUENCE [LARGE SCALE GENOMIC DNA]</scope>
    <source>
        <strain evidence="3">CBS 339.88</strain>
    </source>
</reference>
<name>A0A067TFE4_GALM3</name>
<feature type="transmembrane region" description="Helical" evidence="1">
    <location>
        <begin position="151"/>
        <end position="168"/>
    </location>
</feature>